<evidence type="ECO:0000313" key="1">
    <source>
        <dbReference type="EMBL" id="KAH7974805.1"/>
    </source>
</evidence>
<keyword evidence="2" id="KW-1185">Reference proteome</keyword>
<reference evidence="1" key="1">
    <citation type="submission" date="2020-05" db="EMBL/GenBank/DDBJ databases">
        <title>Large-scale comparative analyses of tick genomes elucidate their genetic diversity and vector capacities.</title>
        <authorList>
            <person name="Jia N."/>
            <person name="Wang J."/>
            <person name="Shi W."/>
            <person name="Du L."/>
            <person name="Sun Y."/>
            <person name="Zhan W."/>
            <person name="Jiang J."/>
            <person name="Wang Q."/>
            <person name="Zhang B."/>
            <person name="Ji P."/>
            <person name="Sakyi L.B."/>
            <person name="Cui X."/>
            <person name="Yuan T."/>
            <person name="Jiang B."/>
            <person name="Yang W."/>
            <person name="Lam T.T.-Y."/>
            <person name="Chang Q."/>
            <person name="Ding S."/>
            <person name="Wang X."/>
            <person name="Zhu J."/>
            <person name="Ruan X."/>
            <person name="Zhao L."/>
            <person name="Wei J."/>
            <person name="Que T."/>
            <person name="Du C."/>
            <person name="Cheng J."/>
            <person name="Dai P."/>
            <person name="Han X."/>
            <person name="Huang E."/>
            <person name="Gao Y."/>
            <person name="Liu J."/>
            <person name="Shao H."/>
            <person name="Ye R."/>
            <person name="Li L."/>
            <person name="Wei W."/>
            <person name="Wang X."/>
            <person name="Wang C."/>
            <person name="Yang T."/>
            <person name="Huo Q."/>
            <person name="Li W."/>
            <person name="Guo W."/>
            <person name="Chen H."/>
            <person name="Zhou L."/>
            <person name="Ni X."/>
            <person name="Tian J."/>
            <person name="Zhou Y."/>
            <person name="Sheng Y."/>
            <person name="Liu T."/>
            <person name="Pan Y."/>
            <person name="Xia L."/>
            <person name="Li J."/>
            <person name="Zhao F."/>
            <person name="Cao W."/>
        </authorList>
    </citation>
    <scope>NUCLEOTIDE SEQUENCE</scope>
    <source>
        <strain evidence="1">Dsil-2018</strain>
    </source>
</reference>
<accession>A0ACB8DR36</accession>
<organism evidence="1 2">
    <name type="scientific">Dermacentor silvarum</name>
    <name type="common">Tick</name>
    <dbReference type="NCBI Taxonomy" id="543639"/>
    <lineage>
        <taxon>Eukaryota</taxon>
        <taxon>Metazoa</taxon>
        <taxon>Ecdysozoa</taxon>
        <taxon>Arthropoda</taxon>
        <taxon>Chelicerata</taxon>
        <taxon>Arachnida</taxon>
        <taxon>Acari</taxon>
        <taxon>Parasitiformes</taxon>
        <taxon>Ixodida</taxon>
        <taxon>Ixodoidea</taxon>
        <taxon>Ixodidae</taxon>
        <taxon>Rhipicephalinae</taxon>
        <taxon>Dermacentor</taxon>
    </lineage>
</organism>
<protein>
    <submittedName>
        <fullName evidence="1">Uncharacterized protein</fullName>
    </submittedName>
</protein>
<comment type="caution">
    <text evidence="1">The sequence shown here is derived from an EMBL/GenBank/DDBJ whole genome shotgun (WGS) entry which is preliminary data.</text>
</comment>
<dbReference type="EMBL" id="CM023479">
    <property type="protein sequence ID" value="KAH7974805.1"/>
    <property type="molecule type" value="Genomic_DNA"/>
</dbReference>
<gene>
    <name evidence="1" type="ORF">HPB49_019793</name>
</gene>
<name>A0ACB8DR36_DERSI</name>
<evidence type="ECO:0000313" key="2">
    <source>
        <dbReference type="Proteomes" id="UP000821865"/>
    </source>
</evidence>
<proteinExistence type="predicted"/>
<dbReference type="Proteomes" id="UP000821865">
    <property type="component" value="Chromosome 10"/>
</dbReference>
<sequence length="892" mass="99336">MCRRVCKETVFQQECWKSLHYRAPLQRQCHAEKMKLYETNVKQPFPPGPNDTSFSVCGHHVRVPNSVYLTEVSDPCRETRRHSEYSFLLFGALKLTSGIEDLGGIRWELLVCYIFAWFVIFVCTANGVATVGKISPILAVLQLGLFGAVTANALFLPDAKAAIIELIYPRWKALLDLKTWSDATFSVLTGLAIGVGQLQTLASYNVFDTYSLQWAFLILPLVMTMSNLMGCALVFGVGGSLARHLGSCFQDFETYRASPSYLPLIVLDLYHFRTAIAVLLMKEIYVGGFCAEFVFPFIIFPEVVKSMSMPRLWSGIFFSALFLMSVDSMIFNLCTVIACAEDLFPRVRANNNINKVAFFACIGMFVSGFPTVTQGGTYIVKLLEDHTIHGSINKDRFSIACYRASPAAMDQLEEEWRPPTLDDPWRLQLWPYRPHSPIVWFVQVDAQLYVNGVSSQLWRYLLLKREIPTDVFSRLDLPSSDQNMYEGLKTAFFQHFGVPVPDHLRSTTQFPSTADASEGMAQTTSSSSPSAPGERCATARESSAAPTPQEPLCGDNTTTAPPASRSFPDDEQPPATLHAPSTTQLVSPLVLSNDHLASTPEHTKESACTPPPPELHVVPSPSRGDDSAASRALTAVGTHISPPVPSEILRQHCGETGPAAITCTALPSNASFFPVEPLSPASSRNTRSVSRLQRPNDTALTFGHKDASSACGARRRRTRAQRSRQLRCFAGFRRCVHPILHRCQAGRCYRALRKRPPSTPSLCSRVRLTFTRWHHANFDRANRAPSLRACHHGRSISGGRIRCCYRRRRTPPPSSPLDQPKLGRCHRGCRVPRTLLRSSVHADRPGNICTCSLEREWRRACAFRDAGIMRSMFLKLPPPKPRPLLHSQARPP</sequence>